<feature type="region of interest" description="Disordered" evidence="1">
    <location>
        <begin position="56"/>
        <end position="107"/>
    </location>
</feature>
<dbReference type="EMBL" id="AGNL01029882">
    <property type="protein sequence ID" value="EJK56997.1"/>
    <property type="molecule type" value="Genomic_DNA"/>
</dbReference>
<evidence type="ECO:0000256" key="1">
    <source>
        <dbReference type="SAM" id="MobiDB-lite"/>
    </source>
</evidence>
<name>K0SEC7_THAOC</name>
<proteinExistence type="predicted"/>
<evidence type="ECO:0000313" key="3">
    <source>
        <dbReference type="Proteomes" id="UP000266841"/>
    </source>
</evidence>
<keyword evidence="3" id="KW-1185">Reference proteome</keyword>
<gene>
    <name evidence="2" type="ORF">THAOC_23007</name>
</gene>
<reference evidence="2 3" key="1">
    <citation type="journal article" date="2012" name="Genome Biol.">
        <title>Genome and low-iron response of an oceanic diatom adapted to chronic iron limitation.</title>
        <authorList>
            <person name="Lommer M."/>
            <person name="Specht M."/>
            <person name="Roy A.S."/>
            <person name="Kraemer L."/>
            <person name="Andreson R."/>
            <person name="Gutowska M.A."/>
            <person name="Wolf J."/>
            <person name="Bergner S.V."/>
            <person name="Schilhabel M.B."/>
            <person name="Klostermeier U.C."/>
            <person name="Beiko R.G."/>
            <person name="Rosenstiel P."/>
            <person name="Hippler M."/>
            <person name="Laroche J."/>
        </authorList>
    </citation>
    <scope>NUCLEOTIDE SEQUENCE [LARGE SCALE GENOMIC DNA]</scope>
    <source>
        <strain evidence="2 3">CCMP1005</strain>
    </source>
</reference>
<comment type="caution">
    <text evidence="2">The sequence shown here is derived from an EMBL/GenBank/DDBJ whole genome shotgun (WGS) entry which is preliminary data.</text>
</comment>
<feature type="compositionally biased region" description="Basic and acidic residues" evidence="1">
    <location>
        <begin position="97"/>
        <end position="107"/>
    </location>
</feature>
<accession>K0SEC7</accession>
<protein>
    <submittedName>
        <fullName evidence="2">Uncharacterized protein</fullName>
    </submittedName>
</protein>
<organism evidence="2 3">
    <name type="scientific">Thalassiosira oceanica</name>
    <name type="common">Marine diatom</name>
    <dbReference type="NCBI Taxonomy" id="159749"/>
    <lineage>
        <taxon>Eukaryota</taxon>
        <taxon>Sar</taxon>
        <taxon>Stramenopiles</taxon>
        <taxon>Ochrophyta</taxon>
        <taxon>Bacillariophyta</taxon>
        <taxon>Coscinodiscophyceae</taxon>
        <taxon>Thalassiosirophycidae</taxon>
        <taxon>Thalassiosirales</taxon>
        <taxon>Thalassiosiraceae</taxon>
        <taxon>Thalassiosira</taxon>
    </lineage>
</organism>
<dbReference type="Proteomes" id="UP000266841">
    <property type="component" value="Unassembled WGS sequence"/>
</dbReference>
<sequence length="107" mass="12049">MLEEDLEEPIFVEQAALQPDREDEEPNRVACCVSSSTSRTVGREESRFCPTRRFSEAVQRGRAGGQRSSADLRTDQARGPQARAPLEQRSVNGMSPELREEVACKRR</sequence>
<dbReference type="AlphaFoldDB" id="K0SEC7"/>
<feature type="region of interest" description="Disordered" evidence="1">
    <location>
        <begin position="1"/>
        <end position="28"/>
    </location>
</feature>
<feature type="compositionally biased region" description="Acidic residues" evidence="1">
    <location>
        <begin position="1"/>
        <end position="10"/>
    </location>
</feature>
<evidence type="ECO:0000313" key="2">
    <source>
        <dbReference type="EMBL" id="EJK56997.1"/>
    </source>
</evidence>